<evidence type="ECO:0000256" key="1">
    <source>
        <dbReference type="SAM" id="MobiDB-lite"/>
    </source>
</evidence>
<evidence type="ECO:0000313" key="2">
    <source>
        <dbReference type="EMBL" id="VDL84395.1"/>
    </source>
</evidence>
<reference evidence="2 3" key="2">
    <citation type="submission" date="2018-11" db="EMBL/GenBank/DDBJ databases">
        <authorList>
            <consortium name="Pathogen Informatics"/>
        </authorList>
    </citation>
    <scope>NUCLEOTIDE SEQUENCE [LARGE SCALE GENOMIC DNA]</scope>
</reference>
<reference evidence="4" key="1">
    <citation type="submission" date="2017-02" db="UniProtKB">
        <authorList>
            <consortium name="WormBaseParasite"/>
        </authorList>
    </citation>
    <scope>IDENTIFICATION</scope>
</reference>
<dbReference type="Proteomes" id="UP000271162">
    <property type="component" value="Unassembled WGS sequence"/>
</dbReference>
<dbReference type="EMBL" id="UYSL01025377">
    <property type="protein sequence ID" value="VDL84395.1"/>
    <property type="molecule type" value="Genomic_DNA"/>
</dbReference>
<feature type="region of interest" description="Disordered" evidence="1">
    <location>
        <begin position="158"/>
        <end position="196"/>
    </location>
</feature>
<evidence type="ECO:0000313" key="3">
    <source>
        <dbReference type="Proteomes" id="UP000271162"/>
    </source>
</evidence>
<dbReference type="WBParaSite" id="NBR_0002065701-mRNA-1">
    <property type="protein sequence ID" value="NBR_0002065701-mRNA-1"/>
    <property type="gene ID" value="NBR_0002065701"/>
</dbReference>
<dbReference type="Gene3D" id="3.80.10.10">
    <property type="entry name" value="Ribonuclease Inhibitor"/>
    <property type="match status" value="1"/>
</dbReference>
<protein>
    <submittedName>
        <fullName evidence="4">NB-ARC domain-containing protein</fullName>
    </submittedName>
</protein>
<dbReference type="SUPFAM" id="SSF52047">
    <property type="entry name" value="RNI-like"/>
    <property type="match status" value="1"/>
</dbReference>
<name>A0A0N4YTT5_NIPBR</name>
<feature type="compositionally biased region" description="Acidic residues" evidence="1">
    <location>
        <begin position="177"/>
        <end position="188"/>
    </location>
</feature>
<accession>A0A0N4YTT5</accession>
<proteinExistence type="predicted"/>
<sequence length="230" mass="26655">MDEQYILDIKIVDDKVRAMEVLRNLPIYRHLETLLLEACSLTDGNLEEIATVCRSVKYLCLRKNALSFPWHIIAEKFEDLLVLDVRGNRFLQFPVGCSLRMLRQLYVSESCIGVVAPPGNGVGGAELIRQITRTLRQVCPSLLELNYVLLEAERPDDPQLPVFEGADEERREKDRESLEEEQYEEEEEEHFRPLVVEDIDDDGNSTLYWTPECNGREEKGAEMDWLPWRA</sequence>
<keyword evidence="3" id="KW-1185">Reference proteome</keyword>
<organism evidence="4">
    <name type="scientific">Nippostrongylus brasiliensis</name>
    <name type="common">Rat hookworm</name>
    <dbReference type="NCBI Taxonomy" id="27835"/>
    <lineage>
        <taxon>Eukaryota</taxon>
        <taxon>Metazoa</taxon>
        <taxon>Ecdysozoa</taxon>
        <taxon>Nematoda</taxon>
        <taxon>Chromadorea</taxon>
        <taxon>Rhabditida</taxon>
        <taxon>Rhabditina</taxon>
        <taxon>Rhabditomorpha</taxon>
        <taxon>Strongyloidea</taxon>
        <taxon>Heligmosomidae</taxon>
        <taxon>Nippostrongylus</taxon>
    </lineage>
</organism>
<gene>
    <name evidence="2" type="ORF">NBR_LOCUS20658</name>
</gene>
<dbReference type="InterPro" id="IPR032675">
    <property type="entry name" value="LRR_dom_sf"/>
</dbReference>
<dbReference type="AlphaFoldDB" id="A0A0N4YTT5"/>
<evidence type="ECO:0000313" key="4">
    <source>
        <dbReference type="WBParaSite" id="NBR_0002065701-mRNA-1"/>
    </source>
</evidence>